<dbReference type="Gene3D" id="3.40.710.10">
    <property type="entry name" value="DD-peptidase/beta-lactamase superfamily"/>
    <property type="match status" value="1"/>
</dbReference>
<dbReference type="Proteomes" id="UP001597400">
    <property type="component" value="Unassembled WGS sequence"/>
</dbReference>
<evidence type="ECO:0000259" key="3">
    <source>
        <dbReference type="Pfam" id="PF00144"/>
    </source>
</evidence>
<feature type="chain" id="PRO_5045340013" evidence="2">
    <location>
        <begin position="33"/>
        <end position="390"/>
    </location>
</feature>
<evidence type="ECO:0000313" key="4">
    <source>
        <dbReference type="EMBL" id="MFD1949377.1"/>
    </source>
</evidence>
<dbReference type="RefSeq" id="WP_380926854.1">
    <property type="nucleotide sequence ID" value="NZ_JBHUGS010000001.1"/>
</dbReference>
<evidence type="ECO:0000313" key="5">
    <source>
        <dbReference type="Proteomes" id="UP001597400"/>
    </source>
</evidence>
<keyword evidence="2" id="KW-0732">Signal</keyword>
<keyword evidence="5" id="KW-1185">Reference proteome</keyword>
<sequence length="390" mass="40877">MTIDRLWGRAVKQRGGMRWAVAAACCASGALAAEPVPNPARVPDRQVAMNRVMAVAESAGLAGEIVLADGDGPILNRARGAADRERGRAHRVGDRWLWASVTKQVLAVLVMQQVEAGTLALDGTIRRYLPDWPGAAGDRITVRQLLQHQSGLPNPNETTANADEVPAFYLETGARIGDRARAYGICAGTGKPAGAGFSYNNCDYLVLAAILERASGKSFAALVAERIARPLGLRTLRMARDGVPWGGAAAIGYTAGGRRYPAINVATYGAAGGLTGSARDLADFDRALVAGTLLSAESRAVLWRGDPKLGYQALGVWSFPAPLAGCTGPVTLIERRGDVAGTQVRNVIAPALGRLVAVFTNDDSVDFGEIWQGKGLSHALLSAAFCPPSG</sequence>
<dbReference type="InterPro" id="IPR012338">
    <property type="entry name" value="Beta-lactam/transpept-like"/>
</dbReference>
<keyword evidence="1 4" id="KW-0378">Hydrolase</keyword>
<feature type="signal peptide" evidence="2">
    <location>
        <begin position="1"/>
        <end position="32"/>
    </location>
</feature>
<feature type="domain" description="Beta-lactamase-related" evidence="3">
    <location>
        <begin position="65"/>
        <end position="364"/>
    </location>
</feature>
<dbReference type="EMBL" id="JBHUGS010000001">
    <property type="protein sequence ID" value="MFD1949377.1"/>
    <property type="molecule type" value="Genomic_DNA"/>
</dbReference>
<dbReference type="EC" id="3.-.-.-" evidence="4"/>
<dbReference type="Pfam" id="PF00144">
    <property type="entry name" value="Beta-lactamase"/>
    <property type="match status" value="1"/>
</dbReference>
<dbReference type="InterPro" id="IPR050789">
    <property type="entry name" value="Diverse_Enzym_Activities"/>
</dbReference>
<name>A0ABW4TUK2_9SPHN</name>
<dbReference type="PANTHER" id="PTHR43283:SF11">
    <property type="entry name" value="BETA-LACTAMASE-RELATED DOMAIN-CONTAINING PROTEIN"/>
    <property type="match status" value="1"/>
</dbReference>
<dbReference type="PANTHER" id="PTHR43283">
    <property type="entry name" value="BETA-LACTAMASE-RELATED"/>
    <property type="match status" value="1"/>
</dbReference>
<proteinExistence type="predicted"/>
<evidence type="ECO:0000256" key="1">
    <source>
        <dbReference type="ARBA" id="ARBA00022801"/>
    </source>
</evidence>
<organism evidence="4 5">
    <name type="scientific">Sphingomonas arantia</name>
    <dbReference type="NCBI Taxonomy" id="1460676"/>
    <lineage>
        <taxon>Bacteria</taxon>
        <taxon>Pseudomonadati</taxon>
        <taxon>Pseudomonadota</taxon>
        <taxon>Alphaproteobacteria</taxon>
        <taxon>Sphingomonadales</taxon>
        <taxon>Sphingomonadaceae</taxon>
        <taxon>Sphingomonas</taxon>
    </lineage>
</organism>
<dbReference type="SUPFAM" id="SSF56601">
    <property type="entry name" value="beta-lactamase/transpeptidase-like"/>
    <property type="match status" value="1"/>
</dbReference>
<reference evidence="5" key="1">
    <citation type="journal article" date="2019" name="Int. J. Syst. Evol. Microbiol.">
        <title>The Global Catalogue of Microorganisms (GCM) 10K type strain sequencing project: providing services to taxonomists for standard genome sequencing and annotation.</title>
        <authorList>
            <consortium name="The Broad Institute Genomics Platform"/>
            <consortium name="The Broad Institute Genome Sequencing Center for Infectious Disease"/>
            <person name="Wu L."/>
            <person name="Ma J."/>
        </authorList>
    </citation>
    <scope>NUCLEOTIDE SEQUENCE [LARGE SCALE GENOMIC DNA]</scope>
    <source>
        <strain evidence="5">CGMCC 1.12702</strain>
    </source>
</reference>
<comment type="caution">
    <text evidence="4">The sequence shown here is derived from an EMBL/GenBank/DDBJ whole genome shotgun (WGS) entry which is preliminary data.</text>
</comment>
<gene>
    <name evidence="4" type="ORF">ACFSGX_01185</name>
</gene>
<evidence type="ECO:0000256" key="2">
    <source>
        <dbReference type="SAM" id="SignalP"/>
    </source>
</evidence>
<dbReference type="GO" id="GO:0016787">
    <property type="term" value="F:hydrolase activity"/>
    <property type="evidence" value="ECO:0007669"/>
    <property type="project" value="UniProtKB-KW"/>
</dbReference>
<dbReference type="InterPro" id="IPR001466">
    <property type="entry name" value="Beta-lactam-related"/>
</dbReference>
<protein>
    <submittedName>
        <fullName evidence="4">Serine hydrolase domain-containing protein</fullName>
        <ecNumber evidence="4">3.-.-.-</ecNumber>
    </submittedName>
</protein>
<accession>A0ABW4TUK2</accession>